<name>A0AAV7HLE2_DENCH</name>
<accession>A0AAV7HLE2</accession>
<protein>
    <submittedName>
        <fullName evidence="2">Uncharacterized protein</fullName>
    </submittedName>
</protein>
<proteinExistence type="predicted"/>
<gene>
    <name evidence="2" type="ORF">IEQ34_002261</name>
</gene>
<dbReference type="Proteomes" id="UP000775213">
    <property type="component" value="Unassembled WGS sequence"/>
</dbReference>
<feature type="compositionally biased region" description="Basic residues" evidence="1">
    <location>
        <begin position="8"/>
        <end position="22"/>
    </location>
</feature>
<reference evidence="2 3" key="1">
    <citation type="journal article" date="2021" name="Hortic Res">
        <title>Chromosome-scale assembly of the Dendrobium chrysotoxum genome enhances the understanding of orchid evolution.</title>
        <authorList>
            <person name="Zhang Y."/>
            <person name="Zhang G.Q."/>
            <person name="Zhang D."/>
            <person name="Liu X.D."/>
            <person name="Xu X.Y."/>
            <person name="Sun W.H."/>
            <person name="Yu X."/>
            <person name="Zhu X."/>
            <person name="Wang Z.W."/>
            <person name="Zhao X."/>
            <person name="Zhong W.Y."/>
            <person name="Chen H."/>
            <person name="Yin W.L."/>
            <person name="Huang T."/>
            <person name="Niu S.C."/>
            <person name="Liu Z.J."/>
        </authorList>
    </citation>
    <scope>NUCLEOTIDE SEQUENCE [LARGE SCALE GENOMIC DNA]</scope>
    <source>
        <strain evidence="2">Lindl</strain>
    </source>
</reference>
<evidence type="ECO:0000256" key="1">
    <source>
        <dbReference type="SAM" id="MobiDB-lite"/>
    </source>
</evidence>
<feature type="region of interest" description="Disordered" evidence="1">
    <location>
        <begin position="1"/>
        <end position="28"/>
    </location>
</feature>
<dbReference type="AlphaFoldDB" id="A0AAV7HLE2"/>
<sequence>MNPSFLMKRGRKRAKKRSKEGKKKGEEEKLDISLATKLLLDYLPATDRRRISAQDAGLLLSYQLTLDSRSTIIRPPPDRRPPPDFHLAATVELPPPDHGGTIARSPPAARLPPNHLRSSVFTCSMLLQPLSADKTKTSNPQLVGLQFNNQKVNQSPPNPKKVPPFLINIPDYTENSSEK</sequence>
<feature type="region of interest" description="Disordered" evidence="1">
    <location>
        <begin position="149"/>
        <end position="179"/>
    </location>
</feature>
<organism evidence="2 3">
    <name type="scientific">Dendrobium chrysotoxum</name>
    <name type="common">Orchid</name>
    <dbReference type="NCBI Taxonomy" id="161865"/>
    <lineage>
        <taxon>Eukaryota</taxon>
        <taxon>Viridiplantae</taxon>
        <taxon>Streptophyta</taxon>
        <taxon>Embryophyta</taxon>
        <taxon>Tracheophyta</taxon>
        <taxon>Spermatophyta</taxon>
        <taxon>Magnoliopsida</taxon>
        <taxon>Liliopsida</taxon>
        <taxon>Asparagales</taxon>
        <taxon>Orchidaceae</taxon>
        <taxon>Epidendroideae</taxon>
        <taxon>Malaxideae</taxon>
        <taxon>Dendrobiinae</taxon>
        <taxon>Dendrobium</taxon>
    </lineage>
</organism>
<dbReference type="EMBL" id="JAGFBR010000003">
    <property type="protein sequence ID" value="KAH0469029.1"/>
    <property type="molecule type" value="Genomic_DNA"/>
</dbReference>
<evidence type="ECO:0000313" key="2">
    <source>
        <dbReference type="EMBL" id="KAH0469029.1"/>
    </source>
</evidence>
<evidence type="ECO:0000313" key="3">
    <source>
        <dbReference type="Proteomes" id="UP000775213"/>
    </source>
</evidence>
<keyword evidence="3" id="KW-1185">Reference proteome</keyword>
<comment type="caution">
    <text evidence="2">The sequence shown here is derived from an EMBL/GenBank/DDBJ whole genome shotgun (WGS) entry which is preliminary data.</text>
</comment>